<dbReference type="Proteomes" id="UP001188597">
    <property type="component" value="Unassembled WGS sequence"/>
</dbReference>
<keyword evidence="6" id="KW-1185">Reference proteome</keyword>
<comment type="caution">
    <text evidence="5">The sequence shown here is derived from an EMBL/GenBank/DDBJ whole genome shotgun (WGS) entry which is preliminary data.</text>
</comment>
<name>A0AA89AZS0_9ASTE</name>
<evidence type="ECO:0000256" key="4">
    <source>
        <dbReference type="SAM" id="MobiDB-lite"/>
    </source>
</evidence>
<dbReference type="PANTHER" id="PTHR47936">
    <property type="entry name" value="PPR_LONG DOMAIN-CONTAINING PROTEIN"/>
    <property type="match status" value="1"/>
</dbReference>
<evidence type="ECO:0000256" key="3">
    <source>
        <dbReference type="PROSITE-ProRule" id="PRU00708"/>
    </source>
</evidence>
<dbReference type="InterPro" id="IPR002885">
    <property type="entry name" value="PPR_rpt"/>
</dbReference>
<accession>A0AA89AZS0</accession>
<dbReference type="AlphaFoldDB" id="A0AA89AZS0"/>
<evidence type="ECO:0000313" key="6">
    <source>
        <dbReference type="Proteomes" id="UP001188597"/>
    </source>
</evidence>
<keyword evidence="2" id="KW-0677">Repeat</keyword>
<reference evidence="5" key="1">
    <citation type="submission" date="2022-12" db="EMBL/GenBank/DDBJ databases">
        <title>Draft genome assemblies for two species of Escallonia (Escalloniales).</title>
        <authorList>
            <person name="Chanderbali A."/>
            <person name="Dervinis C."/>
            <person name="Anghel I."/>
            <person name="Soltis D."/>
            <person name="Soltis P."/>
            <person name="Zapata F."/>
        </authorList>
    </citation>
    <scope>NUCLEOTIDE SEQUENCE</scope>
    <source>
        <strain evidence="5">UCBG64.0493</strain>
        <tissue evidence="5">Leaf</tissue>
    </source>
</reference>
<feature type="compositionally biased region" description="Pro residues" evidence="4">
    <location>
        <begin position="72"/>
        <end position="100"/>
    </location>
</feature>
<dbReference type="Gene3D" id="1.25.40.10">
    <property type="entry name" value="Tetratricopeptide repeat domain"/>
    <property type="match status" value="1"/>
</dbReference>
<evidence type="ECO:0000256" key="1">
    <source>
        <dbReference type="ARBA" id="ARBA00007626"/>
    </source>
</evidence>
<evidence type="ECO:0000313" key="5">
    <source>
        <dbReference type="EMBL" id="KAK3017356.1"/>
    </source>
</evidence>
<dbReference type="EMBL" id="JAVXUP010001007">
    <property type="protein sequence ID" value="KAK3017356.1"/>
    <property type="molecule type" value="Genomic_DNA"/>
</dbReference>
<feature type="compositionally biased region" description="Acidic residues" evidence="4">
    <location>
        <begin position="45"/>
        <end position="71"/>
    </location>
</feature>
<organism evidence="5 6">
    <name type="scientific">Escallonia herrerae</name>
    <dbReference type="NCBI Taxonomy" id="1293975"/>
    <lineage>
        <taxon>Eukaryota</taxon>
        <taxon>Viridiplantae</taxon>
        <taxon>Streptophyta</taxon>
        <taxon>Embryophyta</taxon>
        <taxon>Tracheophyta</taxon>
        <taxon>Spermatophyta</taxon>
        <taxon>Magnoliopsida</taxon>
        <taxon>eudicotyledons</taxon>
        <taxon>Gunneridae</taxon>
        <taxon>Pentapetalae</taxon>
        <taxon>asterids</taxon>
        <taxon>campanulids</taxon>
        <taxon>Escalloniales</taxon>
        <taxon>Escalloniaceae</taxon>
        <taxon>Escallonia</taxon>
    </lineage>
</organism>
<dbReference type="PROSITE" id="PS51375">
    <property type="entry name" value="PPR"/>
    <property type="match status" value="1"/>
</dbReference>
<dbReference type="PANTHER" id="PTHR47936:SF3">
    <property type="entry name" value="PENTACOTRIPEPTIDE-REPEAT REGION OF PRORP DOMAIN-CONTAINING PROTEIN"/>
    <property type="match status" value="1"/>
</dbReference>
<feature type="compositionally biased region" description="Low complexity" evidence="4">
    <location>
        <begin position="30"/>
        <end position="40"/>
    </location>
</feature>
<sequence length="291" mass="32090">MSLCKGSLRISSSARSAMVPGLKRWAFFTPPVAEPASEPASEPPPEPDPEDDEDDELELELELDLEPEPEPEPAPAPEPDPLPPNPRPIPAPSPTPIPPRSKPKSFLATRLSDPKAKVKTSKVTRPSDFTPAIVKGPSTIEGVQNCAIATEEKEQEILLDQEYLASGYEDRKHNINLRKNPIKPHSLKGSSKGSPMNSIRAMIWGLNEAGEFMSCRKCYFQEVYALLEEMRGTGCEPDAKTYNSILESLLENGETAEACSLLEDMLEKGIILNIGRFEIEEKLKWAMGWVG</sequence>
<evidence type="ECO:0008006" key="7">
    <source>
        <dbReference type="Google" id="ProtNLM"/>
    </source>
</evidence>
<proteinExistence type="inferred from homology"/>
<dbReference type="Pfam" id="PF12854">
    <property type="entry name" value="PPR_1"/>
    <property type="match status" value="1"/>
</dbReference>
<evidence type="ECO:0000256" key="2">
    <source>
        <dbReference type="ARBA" id="ARBA00022737"/>
    </source>
</evidence>
<feature type="repeat" description="PPR" evidence="3">
    <location>
        <begin position="238"/>
        <end position="272"/>
    </location>
</feature>
<dbReference type="NCBIfam" id="TIGR00756">
    <property type="entry name" value="PPR"/>
    <property type="match status" value="1"/>
</dbReference>
<protein>
    <recommendedName>
        <fullName evidence="7">Pentatricopeptide repeat-containing protein</fullName>
    </recommendedName>
</protein>
<dbReference type="InterPro" id="IPR011990">
    <property type="entry name" value="TPR-like_helical_dom_sf"/>
</dbReference>
<feature type="region of interest" description="Disordered" evidence="4">
    <location>
        <begin position="30"/>
        <end position="124"/>
    </location>
</feature>
<comment type="similarity">
    <text evidence="1">Belongs to the PPR family. P subfamily.</text>
</comment>
<gene>
    <name evidence="5" type="ORF">RJ639_006170</name>
</gene>